<evidence type="ECO:0000259" key="2">
    <source>
        <dbReference type="Pfam" id="PF02481"/>
    </source>
</evidence>
<dbReference type="EMBL" id="BOMN01000113">
    <property type="protein sequence ID" value="GIE24838.1"/>
    <property type="molecule type" value="Genomic_DNA"/>
</dbReference>
<comment type="similarity">
    <text evidence="1">Belongs to the DprA/Smf family.</text>
</comment>
<evidence type="ECO:0000313" key="4">
    <source>
        <dbReference type="Proteomes" id="UP000603200"/>
    </source>
</evidence>
<gene>
    <name evidence="3" type="ORF">Ahu01nite_079400</name>
</gene>
<feature type="domain" description="Smf/DprA SLOG" evidence="2">
    <location>
        <begin position="7"/>
        <end position="182"/>
    </location>
</feature>
<evidence type="ECO:0000256" key="1">
    <source>
        <dbReference type="ARBA" id="ARBA00006525"/>
    </source>
</evidence>
<name>A0ABQ4A1W4_9ACTN</name>
<dbReference type="PANTHER" id="PTHR43022">
    <property type="entry name" value="PROTEIN SMF"/>
    <property type="match status" value="1"/>
</dbReference>
<dbReference type="Pfam" id="PF02481">
    <property type="entry name" value="DNA_processg_A"/>
    <property type="match status" value="1"/>
</dbReference>
<sequence>MCDALTRSVAIVGARAATAYGLHVSTELASELASRGWTVMSGGAFGIDGAAHRAALAAGGLTVAVLACGIDRPYPVGNSALFDQIVAHGVLISEWPPGAEPLRHRFAISNRIIATADGTVVVEAAARSAAVHTMGRVLSLGRPAMVVPGPVTSALSLGCHQILRTSAAARVVTSAGEVITELHQGGR</sequence>
<dbReference type="InterPro" id="IPR057666">
    <property type="entry name" value="DrpA_SLOG"/>
</dbReference>
<reference evidence="3 4" key="1">
    <citation type="submission" date="2021-01" db="EMBL/GenBank/DDBJ databases">
        <title>Whole genome shotgun sequence of Actinoplanes humidus NBRC 14915.</title>
        <authorList>
            <person name="Komaki H."/>
            <person name="Tamura T."/>
        </authorList>
    </citation>
    <scope>NUCLEOTIDE SEQUENCE [LARGE SCALE GENOMIC DNA]</scope>
    <source>
        <strain evidence="3 4">NBRC 14915</strain>
    </source>
</reference>
<protein>
    <recommendedName>
        <fullName evidence="2">Smf/DprA SLOG domain-containing protein</fullName>
    </recommendedName>
</protein>
<dbReference type="Proteomes" id="UP000603200">
    <property type="component" value="Unassembled WGS sequence"/>
</dbReference>
<dbReference type="InterPro" id="IPR003488">
    <property type="entry name" value="DprA"/>
</dbReference>
<evidence type="ECO:0000313" key="3">
    <source>
        <dbReference type="EMBL" id="GIE24838.1"/>
    </source>
</evidence>
<proteinExistence type="inferred from homology"/>
<accession>A0ABQ4A1W4</accession>
<dbReference type="PANTHER" id="PTHR43022:SF1">
    <property type="entry name" value="PROTEIN SMF"/>
    <property type="match status" value="1"/>
</dbReference>
<dbReference type="Gene3D" id="3.40.50.450">
    <property type="match status" value="1"/>
</dbReference>
<organism evidence="3 4">
    <name type="scientific">Winogradskya humida</name>
    <dbReference type="NCBI Taxonomy" id="113566"/>
    <lineage>
        <taxon>Bacteria</taxon>
        <taxon>Bacillati</taxon>
        <taxon>Actinomycetota</taxon>
        <taxon>Actinomycetes</taxon>
        <taxon>Micromonosporales</taxon>
        <taxon>Micromonosporaceae</taxon>
        <taxon>Winogradskya</taxon>
    </lineage>
</organism>
<keyword evidence="4" id="KW-1185">Reference proteome</keyword>
<dbReference type="SUPFAM" id="SSF102405">
    <property type="entry name" value="MCP/YpsA-like"/>
    <property type="match status" value="1"/>
</dbReference>
<comment type="caution">
    <text evidence="3">The sequence shown here is derived from an EMBL/GenBank/DDBJ whole genome shotgun (WGS) entry which is preliminary data.</text>
</comment>